<evidence type="ECO:0000259" key="11">
    <source>
        <dbReference type="PROSITE" id="PS51706"/>
    </source>
</evidence>
<dbReference type="SUPFAM" id="SSF52540">
    <property type="entry name" value="P-loop containing nucleoside triphosphate hydrolases"/>
    <property type="match status" value="1"/>
</dbReference>
<gene>
    <name evidence="10" type="primary">engB</name>
    <name evidence="12" type="ORF">PV02_11100</name>
</gene>
<dbReference type="NCBIfam" id="NF003255">
    <property type="entry name" value="PRK04213.1"/>
    <property type="match status" value="1"/>
</dbReference>
<dbReference type="PROSITE" id="PS51706">
    <property type="entry name" value="G_ENGB"/>
    <property type="match status" value="1"/>
</dbReference>
<keyword evidence="7 10" id="KW-0342">GTP-binding</keyword>
<keyword evidence="3 10" id="KW-0132">Cell division</keyword>
<dbReference type="HAMAP" id="MF_00321">
    <property type="entry name" value="GTPase_EngB"/>
    <property type="match status" value="1"/>
</dbReference>
<dbReference type="InterPro" id="IPR006073">
    <property type="entry name" value="GTP-bd"/>
</dbReference>
<evidence type="ECO:0000256" key="8">
    <source>
        <dbReference type="ARBA" id="ARBA00023210"/>
    </source>
</evidence>
<feature type="domain" description="EngB-type G" evidence="11">
    <location>
        <begin position="11"/>
        <end position="198"/>
    </location>
</feature>
<dbReference type="Gene3D" id="3.40.50.300">
    <property type="entry name" value="P-loop containing nucleotide triphosphate hydrolases"/>
    <property type="match status" value="1"/>
</dbReference>
<protein>
    <recommendedName>
        <fullName evidence="10">Probable GTP-binding protein EngB</fullName>
    </recommendedName>
</protein>
<evidence type="ECO:0000256" key="4">
    <source>
        <dbReference type="ARBA" id="ARBA00022723"/>
    </source>
</evidence>
<keyword evidence="8 10" id="KW-0717">Septation</keyword>
<name>A0AAE3HC97_9EURY</name>
<dbReference type="RefSeq" id="WP_256623521.1">
    <property type="nucleotide sequence ID" value="NZ_JTEO01000006.1"/>
</dbReference>
<dbReference type="EMBL" id="JTEO01000006">
    <property type="protein sequence ID" value="MCQ6963610.1"/>
    <property type="molecule type" value="Genomic_DNA"/>
</dbReference>
<evidence type="ECO:0000256" key="6">
    <source>
        <dbReference type="ARBA" id="ARBA00022842"/>
    </source>
</evidence>
<keyword evidence="4" id="KW-0479">Metal-binding</keyword>
<dbReference type="AlphaFoldDB" id="A0AAE3HC97"/>
<sequence length="208" mass="23903">MADNDDITEGVNFEIVFVGRSNVGKSSLIRELTGQKVRVGKRPGVTLKPTQIRFSDLLITDMPGFGFMSGVKERKQDIVKDQIVRYIERGTERIRLAVMVVDGPVFVEVVDRWESRNEIPIDLEMYDFLRELGIDTVVAVNKMDKLKEEEQNDILDGIADKLGMLPPWRQWIDSIAPISAKQGKIKPLNSIIRQRLHAEKRDDLFRYF</sequence>
<dbReference type="InterPro" id="IPR027417">
    <property type="entry name" value="P-loop_NTPase"/>
</dbReference>
<evidence type="ECO:0000256" key="1">
    <source>
        <dbReference type="ARBA" id="ARBA00001946"/>
    </source>
</evidence>
<dbReference type="PANTHER" id="PTHR11649:SF13">
    <property type="entry name" value="ENGB-TYPE G DOMAIN-CONTAINING PROTEIN"/>
    <property type="match status" value="1"/>
</dbReference>
<keyword evidence="5 10" id="KW-0547">Nucleotide-binding</keyword>
<reference evidence="12 13" key="1">
    <citation type="journal article" date="2011" name="Appl. Environ. Microbiol.">
        <title>Methanogenic archaea isolated from Taiwan's Chelungpu fault.</title>
        <authorList>
            <person name="Wu S.Y."/>
            <person name="Lai M.C."/>
        </authorList>
    </citation>
    <scope>NUCLEOTIDE SEQUENCE [LARGE SCALE GENOMIC DNA]</scope>
    <source>
        <strain evidence="12 13">St545Mb</strain>
    </source>
</reference>
<comment type="function">
    <text evidence="10">Necessary for normal cell division and for the maintenance of normal septation.</text>
</comment>
<dbReference type="GO" id="GO:0046872">
    <property type="term" value="F:metal ion binding"/>
    <property type="evidence" value="ECO:0007669"/>
    <property type="project" value="UniProtKB-KW"/>
</dbReference>
<accession>A0AAE3HC97</accession>
<dbReference type="GO" id="GO:0005525">
    <property type="term" value="F:GTP binding"/>
    <property type="evidence" value="ECO:0007669"/>
    <property type="project" value="UniProtKB-UniRule"/>
</dbReference>
<evidence type="ECO:0000256" key="10">
    <source>
        <dbReference type="HAMAP-Rule" id="MF_00321"/>
    </source>
</evidence>
<keyword evidence="9 10" id="KW-0131">Cell cycle</keyword>
<evidence type="ECO:0000313" key="12">
    <source>
        <dbReference type="EMBL" id="MCQ6963610.1"/>
    </source>
</evidence>
<proteinExistence type="inferred from homology"/>
<evidence type="ECO:0000256" key="9">
    <source>
        <dbReference type="ARBA" id="ARBA00023306"/>
    </source>
</evidence>
<dbReference type="PANTHER" id="PTHR11649">
    <property type="entry name" value="MSS1/TRME-RELATED GTP-BINDING PROTEIN"/>
    <property type="match status" value="1"/>
</dbReference>
<dbReference type="InterPro" id="IPR019987">
    <property type="entry name" value="GTP-bd_ribosome_bio_YsxC"/>
</dbReference>
<evidence type="ECO:0000256" key="5">
    <source>
        <dbReference type="ARBA" id="ARBA00022741"/>
    </source>
</evidence>
<dbReference type="CDD" id="cd01876">
    <property type="entry name" value="YihA_EngB"/>
    <property type="match status" value="1"/>
</dbReference>
<keyword evidence="13" id="KW-1185">Reference proteome</keyword>
<evidence type="ECO:0000256" key="3">
    <source>
        <dbReference type="ARBA" id="ARBA00022618"/>
    </source>
</evidence>
<keyword evidence="6" id="KW-0460">Magnesium</keyword>
<evidence type="ECO:0000256" key="2">
    <source>
        <dbReference type="ARBA" id="ARBA00009638"/>
    </source>
</evidence>
<comment type="cofactor">
    <cofactor evidence="1">
        <name>Mg(2+)</name>
        <dbReference type="ChEBI" id="CHEBI:18420"/>
    </cofactor>
</comment>
<dbReference type="Pfam" id="PF01926">
    <property type="entry name" value="MMR_HSR1"/>
    <property type="match status" value="1"/>
</dbReference>
<dbReference type="Proteomes" id="UP001206983">
    <property type="component" value="Unassembled WGS sequence"/>
</dbReference>
<evidence type="ECO:0000313" key="13">
    <source>
        <dbReference type="Proteomes" id="UP001206983"/>
    </source>
</evidence>
<dbReference type="GO" id="GO:0051301">
    <property type="term" value="P:cell division"/>
    <property type="evidence" value="ECO:0007669"/>
    <property type="project" value="UniProtKB-KW"/>
</dbReference>
<organism evidence="12 13">
    <name type="scientific">Methanolobus chelungpuianus</name>
    <dbReference type="NCBI Taxonomy" id="502115"/>
    <lineage>
        <taxon>Archaea</taxon>
        <taxon>Methanobacteriati</taxon>
        <taxon>Methanobacteriota</taxon>
        <taxon>Stenosarchaea group</taxon>
        <taxon>Methanomicrobia</taxon>
        <taxon>Methanosarcinales</taxon>
        <taxon>Methanosarcinaceae</taxon>
        <taxon>Methanolobus</taxon>
    </lineage>
</organism>
<comment type="caution">
    <text evidence="12">The sequence shown here is derived from an EMBL/GenBank/DDBJ whole genome shotgun (WGS) entry which is preliminary data.</text>
</comment>
<comment type="similarity">
    <text evidence="2 10">Belongs to the TRAFAC class TrmE-Era-EngA-EngB-Septin-like GTPase superfamily. EngB GTPase family.</text>
</comment>
<dbReference type="InterPro" id="IPR030393">
    <property type="entry name" value="G_ENGB_dom"/>
</dbReference>
<evidence type="ECO:0000256" key="7">
    <source>
        <dbReference type="ARBA" id="ARBA00023134"/>
    </source>
</evidence>